<dbReference type="EMBL" id="MWQY01000001">
    <property type="protein sequence ID" value="ORC38380.1"/>
    <property type="molecule type" value="Genomic_DNA"/>
</dbReference>
<dbReference type="AlphaFoldDB" id="A0A1Y1S327"/>
<reference evidence="3 4" key="1">
    <citation type="submission" date="2017-03" db="EMBL/GenBank/DDBJ databases">
        <title>Draft Genome sequence of Marispirochaeta sp. strain JC444.</title>
        <authorList>
            <person name="Shivani Y."/>
            <person name="Subhash Y."/>
            <person name="Sasikala C."/>
            <person name="Ramana C."/>
        </authorList>
    </citation>
    <scope>NUCLEOTIDE SEQUENCE [LARGE SCALE GENOMIC DNA]</scope>
    <source>
        <strain evidence="3 4">JC444</strain>
    </source>
</reference>
<organism evidence="3 4">
    <name type="scientific">Marispirochaeta aestuarii</name>
    <dbReference type="NCBI Taxonomy" id="1963862"/>
    <lineage>
        <taxon>Bacteria</taxon>
        <taxon>Pseudomonadati</taxon>
        <taxon>Spirochaetota</taxon>
        <taxon>Spirochaetia</taxon>
        <taxon>Spirochaetales</taxon>
        <taxon>Spirochaetaceae</taxon>
        <taxon>Marispirochaeta</taxon>
    </lineage>
</organism>
<dbReference type="GO" id="GO:0035438">
    <property type="term" value="F:cyclic-di-GMP binding"/>
    <property type="evidence" value="ECO:0007669"/>
    <property type="project" value="InterPro"/>
</dbReference>
<dbReference type="RefSeq" id="WP_083047451.1">
    <property type="nucleotide sequence ID" value="NZ_MWQY01000001.1"/>
</dbReference>
<sequence length="229" mass="26433">MNFLEKIWKAIIQRSLSSGPVEVWVFLVLILLFIAFLVISNKRRKIREREILHKAYETKWNRYIEKFDITPEEAELLTKLAGYLGTPEKRYSLLVDSHVFNACLRKYLQHEGGRDDLVRSVMYKAGLKPISEEVRAVALTRRKLPRRRVDIEATLAPLGGAKEGLTAGMHDLSSHGACTDNPEKRFSEGDDLTVSFSFQGRRYRNIGAEVIRVSRKGERLHLKFHHRDS</sequence>
<name>A0A1Y1S327_9SPIO</name>
<evidence type="ECO:0000313" key="4">
    <source>
        <dbReference type="Proteomes" id="UP000192343"/>
    </source>
</evidence>
<protein>
    <recommendedName>
        <fullName evidence="2">PilZ domain-containing protein</fullName>
    </recommendedName>
</protein>
<evidence type="ECO:0000259" key="2">
    <source>
        <dbReference type="Pfam" id="PF07238"/>
    </source>
</evidence>
<evidence type="ECO:0000313" key="3">
    <source>
        <dbReference type="EMBL" id="ORC38380.1"/>
    </source>
</evidence>
<feature type="transmembrane region" description="Helical" evidence="1">
    <location>
        <begin position="23"/>
        <end position="39"/>
    </location>
</feature>
<dbReference type="Pfam" id="PF07238">
    <property type="entry name" value="PilZ"/>
    <property type="match status" value="1"/>
</dbReference>
<dbReference type="SUPFAM" id="SSF141371">
    <property type="entry name" value="PilZ domain-like"/>
    <property type="match status" value="1"/>
</dbReference>
<gene>
    <name evidence="3" type="ORF">B4O97_01080</name>
</gene>
<evidence type="ECO:0000256" key="1">
    <source>
        <dbReference type="SAM" id="Phobius"/>
    </source>
</evidence>
<feature type="domain" description="PilZ" evidence="2">
    <location>
        <begin position="141"/>
        <end position="226"/>
    </location>
</feature>
<keyword evidence="1" id="KW-1133">Transmembrane helix</keyword>
<dbReference type="Gene3D" id="2.40.10.220">
    <property type="entry name" value="predicted glycosyltransferase like domains"/>
    <property type="match status" value="1"/>
</dbReference>
<accession>A0A1Y1S327</accession>
<keyword evidence="1" id="KW-0472">Membrane</keyword>
<dbReference type="Proteomes" id="UP000192343">
    <property type="component" value="Unassembled WGS sequence"/>
</dbReference>
<keyword evidence="4" id="KW-1185">Reference proteome</keyword>
<comment type="caution">
    <text evidence="3">The sequence shown here is derived from an EMBL/GenBank/DDBJ whole genome shotgun (WGS) entry which is preliminary data.</text>
</comment>
<proteinExistence type="predicted"/>
<keyword evidence="1" id="KW-0812">Transmembrane</keyword>
<dbReference type="InterPro" id="IPR009875">
    <property type="entry name" value="PilZ_domain"/>
</dbReference>